<dbReference type="Proteomes" id="UP000515208">
    <property type="component" value="Unplaced"/>
</dbReference>
<accession>A0A6P3HX54</accession>
<feature type="compositionally biased region" description="Low complexity" evidence="1">
    <location>
        <begin position="54"/>
        <end position="65"/>
    </location>
</feature>
<evidence type="ECO:0000256" key="1">
    <source>
        <dbReference type="SAM" id="MobiDB-lite"/>
    </source>
</evidence>
<protein>
    <submittedName>
        <fullName evidence="3">Transcription factor Sp8-like</fullName>
    </submittedName>
</protein>
<dbReference type="KEGG" id="bbis:104995100"/>
<organism evidence="2 3">
    <name type="scientific">Bison bison bison</name>
    <name type="common">North American plains bison</name>
    <dbReference type="NCBI Taxonomy" id="43346"/>
    <lineage>
        <taxon>Eukaryota</taxon>
        <taxon>Metazoa</taxon>
        <taxon>Chordata</taxon>
        <taxon>Craniata</taxon>
        <taxon>Vertebrata</taxon>
        <taxon>Euteleostomi</taxon>
        <taxon>Mammalia</taxon>
        <taxon>Eutheria</taxon>
        <taxon>Laurasiatheria</taxon>
        <taxon>Artiodactyla</taxon>
        <taxon>Ruminantia</taxon>
        <taxon>Pecora</taxon>
        <taxon>Bovidae</taxon>
        <taxon>Bovinae</taxon>
        <taxon>Bison</taxon>
    </lineage>
</organism>
<evidence type="ECO:0000313" key="2">
    <source>
        <dbReference type="Proteomes" id="UP000515208"/>
    </source>
</evidence>
<dbReference type="AlphaFoldDB" id="A0A6P3HX54"/>
<gene>
    <name evidence="3" type="primary">LOC104995100</name>
</gene>
<dbReference type="GeneID" id="104995100"/>
<feature type="compositionally biased region" description="Low complexity" evidence="1">
    <location>
        <begin position="34"/>
        <end position="43"/>
    </location>
</feature>
<name>A0A6P3HX54_BISBB</name>
<feature type="region of interest" description="Disordered" evidence="1">
    <location>
        <begin position="109"/>
        <end position="130"/>
    </location>
</feature>
<evidence type="ECO:0000313" key="3">
    <source>
        <dbReference type="RefSeq" id="XP_010847138.1"/>
    </source>
</evidence>
<proteinExistence type="predicted"/>
<dbReference type="RefSeq" id="XP_010847138.1">
    <property type="nucleotide sequence ID" value="XM_010848836.1"/>
</dbReference>
<sequence>MATSLLGEEPRLGSTPLAMLAATCNKIGSPSPSPSSLSDSSSSFGKGFHPWKRSSSSSSGSCNVVGSSLSSFGVSGPSRNGGSSSAAAAAAASSSPFANDYSVFQAPGVSGGSGGGGGGGGSSAHSQDGSHQPVFISKVHTSVDGLQGIYPRVGMAHPYESWFKPSHPGLGAAGEVGSAGASSWWDVGAGWIDVQNPNAVSLPDNTVGAQNSPSRPLGRPLILVLSLFSLHHPQLGRAHLLEGSGRWR</sequence>
<keyword evidence="2" id="KW-1185">Reference proteome</keyword>
<reference evidence="3" key="1">
    <citation type="submission" date="2025-08" db="UniProtKB">
        <authorList>
            <consortium name="RefSeq"/>
        </authorList>
    </citation>
    <scope>IDENTIFICATION</scope>
    <source>
        <tissue evidence="3">Blood</tissue>
    </source>
</reference>
<feature type="compositionally biased region" description="Gly residues" evidence="1">
    <location>
        <begin position="109"/>
        <end position="122"/>
    </location>
</feature>
<feature type="region of interest" description="Disordered" evidence="1">
    <location>
        <begin position="24"/>
        <end position="65"/>
    </location>
</feature>